<organism evidence="2 3">
    <name type="scientific">Dreissena polymorpha</name>
    <name type="common">Zebra mussel</name>
    <name type="synonym">Mytilus polymorpha</name>
    <dbReference type="NCBI Taxonomy" id="45954"/>
    <lineage>
        <taxon>Eukaryota</taxon>
        <taxon>Metazoa</taxon>
        <taxon>Spiralia</taxon>
        <taxon>Lophotrochozoa</taxon>
        <taxon>Mollusca</taxon>
        <taxon>Bivalvia</taxon>
        <taxon>Autobranchia</taxon>
        <taxon>Heteroconchia</taxon>
        <taxon>Euheterodonta</taxon>
        <taxon>Imparidentia</taxon>
        <taxon>Neoheterodontei</taxon>
        <taxon>Myida</taxon>
        <taxon>Dreissenoidea</taxon>
        <taxon>Dreissenidae</taxon>
        <taxon>Dreissena</taxon>
    </lineage>
</organism>
<evidence type="ECO:0000313" key="2">
    <source>
        <dbReference type="EMBL" id="KAH3834770.1"/>
    </source>
</evidence>
<comment type="caution">
    <text evidence="2">The sequence shown here is derived from an EMBL/GenBank/DDBJ whole genome shotgun (WGS) entry which is preliminary data.</text>
</comment>
<gene>
    <name evidence="2" type="ORF">DPMN_108105</name>
</gene>
<proteinExistence type="predicted"/>
<dbReference type="EMBL" id="JAIWYP010000004">
    <property type="protein sequence ID" value="KAH3834770.1"/>
    <property type="molecule type" value="Genomic_DNA"/>
</dbReference>
<keyword evidence="3" id="KW-1185">Reference proteome</keyword>
<reference evidence="2" key="2">
    <citation type="submission" date="2020-11" db="EMBL/GenBank/DDBJ databases">
        <authorList>
            <person name="McCartney M.A."/>
            <person name="Auch B."/>
            <person name="Kono T."/>
            <person name="Mallez S."/>
            <person name="Becker A."/>
            <person name="Gohl D.M."/>
            <person name="Silverstein K.A.T."/>
            <person name="Koren S."/>
            <person name="Bechman K.B."/>
            <person name="Herman A."/>
            <person name="Abrahante J.E."/>
            <person name="Garbe J."/>
        </authorList>
    </citation>
    <scope>NUCLEOTIDE SEQUENCE</scope>
    <source>
        <strain evidence="2">Duluth1</strain>
        <tissue evidence="2">Whole animal</tissue>
    </source>
</reference>
<dbReference type="Proteomes" id="UP000828390">
    <property type="component" value="Unassembled WGS sequence"/>
</dbReference>
<evidence type="ECO:0000256" key="1">
    <source>
        <dbReference type="SAM" id="MobiDB-lite"/>
    </source>
</evidence>
<sequence>MQLTSGTTAQRDALQIGHIVTQICPSHRHNVAQRCPSKPAQSNAEMPLTSDTT</sequence>
<feature type="region of interest" description="Disordered" evidence="1">
    <location>
        <begin position="31"/>
        <end position="53"/>
    </location>
</feature>
<feature type="compositionally biased region" description="Polar residues" evidence="1">
    <location>
        <begin position="39"/>
        <end position="53"/>
    </location>
</feature>
<dbReference type="AlphaFoldDB" id="A0A9D4K7X4"/>
<accession>A0A9D4K7X4</accession>
<protein>
    <submittedName>
        <fullName evidence="2">Uncharacterized protein</fullName>
    </submittedName>
</protein>
<name>A0A9D4K7X4_DREPO</name>
<reference evidence="2" key="1">
    <citation type="journal article" date="2019" name="bioRxiv">
        <title>The Genome of the Zebra Mussel, Dreissena polymorpha: A Resource for Invasive Species Research.</title>
        <authorList>
            <person name="McCartney M.A."/>
            <person name="Auch B."/>
            <person name="Kono T."/>
            <person name="Mallez S."/>
            <person name="Zhang Y."/>
            <person name="Obille A."/>
            <person name="Becker A."/>
            <person name="Abrahante J.E."/>
            <person name="Garbe J."/>
            <person name="Badalamenti J.P."/>
            <person name="Herman A."/>
            <person name="Mangelson H."/>
            <person name="Liachko I."/>
            <person name="Sullivan S."/>
            <person name="Sone E.D."/>
            <person name="Koren S."/>
            <person name="Silverstein K.A.T."/>
            <person name="Beckman K.B."/>
            <person name="Gohl D.M."/>
        </authorList>
    </citation>
    <scope>NUCLEOTIDE SEQUENCE</scope>
    <source>
        <strain evidence="2">Duluth1</strain>
        <tissue evidence="2">Whole animal</tissue>
    </source>
</reference>
<evidence type="ECO:0000313" key="3">
    <source>
        <dbReference type="Proteomes" id="UP000828390"/>
    </source>
</evidence>